<keyword evidence="3 6" id="KW-0521">NADP</keyword>
<evidence type="ECO:0000256" key="2">
    <source>
        <dbReference type="ARBA" id="ARBA00022642"/>
    </source>
</evidence>
<dbReference type="GO" id="GO:0051287">
    <property type="term" value="F:NAD binding"/>
    <property type="evidence" value="ECO:0007669"/>
    <property type="project" value="UniProtKB-UniRule"/>
</dbReference>
<dbReference type="EMBL" id="CP017150">
    <property type="protein sequence ID" value="AOP54876.1"/>
    <property type="molecule type" value="Genomic_DNA"/>
</dbReference>
<feature type="domain" description="Aspartate/homoserine dehydrogenase NAD-binding" evidence="8">
    <location>
        <begin position="19"/>
        <end position="122"/>
    </location>
</feature>
<comment type="function">
    <text evidence="6">Specifically catalyzes the NAD or NADP-dependent dehydrogenation of L-aspartate to iminoaspartate.</text>
</comment>
<dbReference type="InterPro" id="IPR011182">
    <property type="entry name" value="L-Asp_DH"/>
</dbReference>
<dbReference type="GO" id="GO:0016639">
    <property type="term" value="F:oxidoreductase activity, acting on the CH-NH2 group of donors, NAD or NADP as acceptor"/>
    <property type="evidence" value="ECO:0007669"/>
    <property type="project" value="UniProtKB-UniRule"/>
</dbReference>
<feature type="active site" evidence="6">
    <location>
        <position position="251"/>
    </location>
</feature>
<dbReference type="PATRIC" id="fig|1703.10.peg.3281"/>
<evidence type="ECO:0000256" key="1">
    <source>
        <dbReference type="ARBA" id="ARBA00008331"/>
    </source>
</evidence>
<organism evidence="9 10">
    <name type="scientific">Brevibacterium aurantiacum</name>
    <dbReference type="NCBI Taxonomy" id="273384"/>
    <lineage>
        <taxon>Bacteria</taxon>
        <taxon>Bacillati</taxon>
        <taxon>Actinomycetota</taxon>
        <taxon>Actinomycetes</taxon>
        <taxon>Micrococcales</taxon>
        <taxon>Brevibacteriaceae</taxon>
        <taxon>Brevibacterium</taxon>
    </lineage>
</organism>
<dbReference type="InterPro" id="IPR005106">
    <property type="entry name" value="Asp/hSer_DH_NAD-bd"/>
</dbReference>
<proteinExistence type="inferred from homology"/>
<comment type="catalytic activity">
    <reaction evidence="6">
        <text>L-aspartate + NAD(+) + H2O = oxaloacetate + NH4(+) + NADH + H(+)</text>
        <dbReference type="Rhea" id="RHEA:11788"/>
        <dbReference type="ChEBI" id="CHEBI:15377"/>
        <dbReference type="ChEBI" id="CHEBI:15378"/>
        <dbReference type="ChEBI" id="CHEBI:16452"/>
        <dbReference type="ChEBI" id="CHEBI:28938"/>
        <dbReference type="ChEBI" id="CHEBI:29991"/>
        <dbReference type="ChEBI" id="CHEBI:57540"/>
        <dbReference type="ChEBI" id="CHEBI:57945"/>
        <dbReference type="EC" id="1.4.1.21"/>
    </reaction>
</comment>
<gene>
    <name evidence="6" type="primary">nadX</name>
    <name evidence="9" type="ORF">BLSMQ_3174</name>
</gene>
<dbReference type="InterPro" id="IPR020626">
    <property type="entry name" value="Asp_DH_prok"/>
</dbReference>
<accession>A0A1D7W753</accession>
<dbReference type="PANTHER" id="PTHR31873">
    <property type="entry name" value="L-ASPARTATE DEHYDROGENASE-RELATED"/>
    <property type="match status" value="1"/>
</dbReference>
<evidence type="ECO:0000256" key="3">
    <source>
        <dbReference type="ARBA" id="ARBA00022857"/>
    </source>
</evidence>
<evidence type="ECO:0000313" key="10">
    <source>
        <dbReference type="Proteomes" id="UP000094793"/>
    </source>
</evidence>
<dbReference type="Pfam" id="PF03447">
    <property type="entry name" value="NAD_binding_3"/>
    <property type="match status" value="1"/>
</dbReference>
<dbReference type="KEGG" id="blin:BLSMQ_3174"/>
<evidence type="ECO:0000259" key="7">
    <source>
        <dbReference type="Pfam" id="PF01958"/>
    </source>
</evidence>
<dbReference type="Gene3D" id="3.30.360.10">
    <property type="entry name" value="Dihydrodipicolinate Reductase, domain 2"/>
    <property type="match status" value="1"/>
</dbReference>
<dbReference type="AlphaFoldDB" id="A0A1D7W753"/>
<evidence type="ECO:0000259" key="8">
    <source>
        <dbReference type="Pfam" id="PF03447"/>
    </source>
</evidence>
<dbReference type="Pfam" id="PF01958">
    <property type="entry name" value="Asp_DH_C"/>
    <property type="match status" value="1"/>
</dbReference>
<dbReference type="GO" id="GO:0009435">
    <property type="term" value="P:NAD+ biosynthetic process"/>
    <property type="evidence" value="ECO:0007669"/>
    <property type="project" value="UniProtKB-UniRule"/>
</dbReference>
<dbReference type="Proteomes" id="UP000094793">
    <property type="component" value="Chromosome"/>
</dbReference>
<dbReference type="UniPathway" id="UPA00253">
    <property type="reaction ID" value="UER00456"/>
</dbReference>
<dbReference type="HAMAP" id="MF_01265">
    <property type="entry name" value="NadX"/>
    <property type="match status" value="1"/>
</dbReference>
<keyword evidence="5 6" id="KW-0520">NAD</keyword>
<feature type="binding site" evidence="6">
    <location>
        <position position="206"/>
    </location>
    <ligand>
        <name>NAD(+)</name>
        <dbReference type="ChEBI" id="CHEBI:57540"/>
    </ligand>
</feature>
<dbReference type="GO" id="GO:0050661">
    <property type="term" value="F:NADP binding"/>
    <property type="evidence" value="ECO:0007669"/>
    <property type="project" value="UniProtKB-UniRule"/>
</dbReference>
<keyword evidence="2 6" id="KW-0662">Pyridine nucleotide biosynthesis</keyword>
<dbReference type="SUPFAM" id="SSF55347">
    <property type="entry name" value="Glyceraldehyde-3-phosphate dehydrogenase-like, C-terminal domain"/>
    <property type="match status" value="1"/>
</dbReference>
<dbReference type="Gene3D" id="3.40.50.720">
    <property type="entry name" value="NAD(P)-binding Rossmann-like Domain"/>
    <property type="match status" value="1"/>
</dbReference>
<feature type="domain" description="Aspartate dehydrogenase" evidence="7">
    <location>
        <begin position="185"/>
        <end position="285"/>
    </location>
</feature>
<dbReference type="PANTHER" id="PTHR31873:SF6">
    <property type="entry name" value="ASPARTATE DEHYDROGENASE DOMAIN-CONTAINING PROTEIN"/>
    <property type="match status" value="1"/>
</dbReference>
<dbReference type="PIRSF" id="PIRSF005227">
    <property type="entry name" value="Asp_dh_NAD_syn"/>
    <property type="match status" value="1"/>
</dbReference>
<reference evidence="10" key="1">
    <citation type="submission" date="2016-09" db="EMBL/GenBank/DDBJ databases">
        <title>Complete Genome Sequence of Brevibacterium linens SMQ-1335.</title>
        <authorList>
            <person name="de Melo A.G."/>
            <person name="Labrie S.J."/>
            <person name="Dumaresq J."/>
            <person name="Roberts R.J."/>
            <person name="Tremblay D.M."/>
            <person name="Moineau S."/>
        </authorList>
    </citation>
    <scope>NUCLEOTIDE SEQUENCE [LARGE SCALE GENOMIC DNA]</scope>
    <source>
        <strain evidence="10">SMQ-1335</strain>
    </source>
</reference>
<comment type="miscellaneous">
    <text evidence="6">The iminoaspartate product is unstable in aqueous solution and can decompose to oxaloacetate and ammonia.</text>
</comment>
<comment type="similarity">
    <text evidence="1 6">Belongs to the L-aspartate dehydrogenase family.</text>
</comment>
<evidence type="ECO:0000256" key="5">
    <source>
        <dbReference type="ARBA" id="ARBA00023027"/>
    </source>
</evidence>
<name>A0A1D7W753_BREAU</name>
<sequence length="299" mass="31685">MYPDVMSSQREVTSVLLIGFGAIGRHVARLLHPEISSGRLRLTALVRDLDKHADHQGLGAELIEVESPQDPRWTELRADVVVECAGVPAARAYGPAVIAAGLPFVLTSVGALADRPIRQSLLTGPGELHVTNGAIGGLDVLEAAAQAQGLDEVSIRTAKAPAGLIQPWMDAEEVRRLRTLTPADGPLTIFTGSPAGAIVKFPANVNITVALAWATRGLGFDVSADDELMEQALQRTRVEIRADPSQVDSHHEITASGSAGDFAFSISSTPSPENPATSGLTALSVTRTLRICLADFRRR</sequence>
<evidence type="ECO:0000256" key="6">
    <source>
        <dbReference type="HAMAP-Rule" id="MF_01265"/>
    </source>
</evidence>
<comment type="pathway">
    <text evidence="6">Cofactor biosynthesis; NAD(+) biosynthesis; iminoaspartate from L-aspartate (dehydrogenase route): step 1/1.</text>
</comment>
<protein>
    <recommendedName>
        <fullName evidence="6">L-aspartate dehydrogenase</fullName>
        <ecNumber evidence="6">1.4.1.21</ecNumber>
    </recommendedName>
</protein>
<feature type="binding site" evidence="6">
    <location>
        <position position="134"/>
    </location>
    <ligand>
        <name>NAD(+)</name>
        <dbReference type="ChEBI" id="CHEBI:57540"/>
    </ligand>
</feature>
<dbReference type="SUPFAM" id="SSF51735">
    <property type="entry name" value="NAD(P)-binding Rossmann-fold domains"/>
    <property type="match status" value="1"/>
</dbReference>
<dbReference type="InterPro" id="IPR036291">
    <property type="entry name" value="NAD(P)-bd_dom_sf"/>
</dbReference>
<evidence type="ECO:0000313" key="9">
    <source>
        <dbReference type="EMBL" id="AOP54876.1"/>
    </source>
</evidence>
<comment type="catalytic activity">
    <reaction evidence="6">
        <text>L-aspartate + NADP(+) + H2O = oxaloacetate + NH4(+) + NADPH + H(+)</text>
        <dbReference type="Rhea" id="RHEA:11784"/>
        <dbReference type="ChEBI" id="CHEBI:15377"/>
        <dbReference type="ChEBI" id="CHEBI:15378"/>
        <dbReference type="ChEBI" id="CHEBI:16452"/>
        <dbReference type="ChEBI" id="CHEBI:28938"/>
        <dbReference type="ChEBI" id="CHEBI:29991"/>
        <dbReference type="ChEBI" id="CHEBI:57783"/>
        <dbReference type="ChEBI" id="CHEBI:58349"/>
        <dbReference type="EC" id="1.4.1.21"/>
    </reaction>
</comment>
<dbReference type="eggNOG" id="COG1712">
    <property type="taxonomic scope" value="Bacteria"/>
</dbReference>
<dbReference type="EC" id="1.4.1.21" evidence="6"/>
<evidence type="ECO:0000256" key="4">
    <source>
        <dbReference type="ARBA" id="ARBA00023002"/>
    </source>
</evidence>
<dbReference type="GO" id="GO:0033735">
    <property type="term" value="F:aspartate dehydrogenase [NAD(P)+] activity"/>
    <property type="evidence" value="ECO:0007669"/>
    <property type="project" value="UniProtKB-EC"/>
</dbReference>
<keyword evidence="4 6" id="KW-0560">Oxidoreductase</keyword>
<dbReference type="InterPro" id="IPR002811">
    <property type="entry name" value="Asp_DH"/>
</dbReference>